<keyword evidence="1" id="KW-1133">Transmembrane helix</keyword>
<protein>
    <submittedName>
        <fullName evidence="2">Uncharacterized protein</fullName>
    </submittedName>
</protein>
<evidence type="ECO:0000313" key="2">
    <source>
        <dbReference type="EMBL" id="MBK1816871.1"/>
    </source>
</evidence>
<dbReference type="AlphaFoldDB" id="A0A934R5Z6"/>
<accession>A0A934R5Z6</accession>
<comment type="caution">
    <text evidence="2">The sequence shown here is derived from an EMBL/GenBank/DDBJ whole genome shotgun (WGS) entry which is preliminary data.</text>
</comment>
<dbReference type="RefSeq" id="WP_200351795.1">
    <property type="nucleotide sequence ID" value="NZ_BAABHZ010000006.1"/>
</dbReference>
<keyword evidence="1" id="KW-0472">Membrane</keyword>
<dbReference type="Proteomes" id="UP000600139">
    <property type="component" value="Unassembled WGS sequence"/>
</dbReference>
<proteinExistence type="predicted"/>
<keyword evidence="1" id="KW-0812">Transmembrane</keyword>
<dbReference type="EMBL" id="JAENIK010000011">
    <property type="protein sequence ID" value="MBK1816871.1"/>
    <property type="molecule type" value="Genomic_DNA"/>
</dbReference>
<feature type="transmembrane region" description="Helical" evidence="1">
    <location>
        <begin position="195"/>
        <end position="212"/>
    </location>
</feature>
<evidence type="ECO:0000313" key="3">
    <source>
        <dbReference type="Proteomes" id="UP000600139"/>
    </source>
</evidence>
<gene>
    <name evidence="2" type="ORF">JIN84_14695</name>
</gene>
<evidence type="ECO:0000256" key="1">
    <source>
        <dbReference type="SAM" id="Phobius"/>
    </source>
</evidence>
<name>A0A934R5Z6_9BACT</name>
<reference evidence="2" key="1">
    <citation type="submission" date="2021-01" db="EMBL/GenBank/DDBJ databases">
        <title>Modified the classification status of verrucomicrobia.</title>
        <authorList>
            <person name="Feng X."/>
        </authorList>
    </citation>
    <scope>NUCLEOTIDE SEQUENCE</scope>
    <source>
        <strain evidence="2">JCM 18052</strain>
    </source>
</reference>
<keyword evidence="3" id="KW-1185">Reference proteome</keyword>
<organism evidence="2 3">
    <name type="scientific">Luteolibacter yonseiensis</name>
    <dbReference type="NCBI Taxonomy" id="1144680"/>
    <lineage>
        <taxon>Bacteria</taxon>
        <taxon>Pseudomonadati</taxon>
        <taxon>Verrucomicrobiota</taxon>
        <taxon>Verrucomicrobiia</taxon>
        <taxon>Verrucomicrobiales</taxon>
        <taxon>Verrucomicrobiaceae</taxon>
        <taxon>Luteolibacter</taxon>
    </lineage>
</organism>
<sequence>MPHRFSILLILALGNFARAHVGFENDTEIRVFPDNMRVVVRTSIPFAQALLGNGIPPITDEAGQAAAKALLEQSPTHLISIIAGGDPLLPDQVECLSEVQDDIAFILTYPRPRIWPVSVKAEFFPRFGNLESGAMAVFDCTASRFNRDAEPLEKKTVDARDPSLTFSLAPVDHTMKPKEVPAPASEAGSPDIEKIAGIGLFIITAGVVILLARRSWRGLDEGA</sequence>